<accession>A0A669PF76</accession>
<dbReference type="Gene3D" id="3.40.50.2000">
    <property type="entry name" value="Glycogen Phosphorylase B"/>
    <property type="match status" value="1"/>
</dbReference>
<protein>
    <submittedName>
        <fullName evidence="4">Glycosyltransferase 1 domain containing 1</fullName>
    </submittedName>
</protein>
<feature type="region of interest" description="Disordered" evidence="2">
    <location>
        <begin position="68"/>
        <end position="118"/>
    </location>
</feature>
<dbReference type="InterPro" id="IPR052622">
    <property type="entry name" value="Glycosyltransferase_G1"/>
</dbReference>
<dbReference type="SUPFAM" id="SSF53756">
    <property type="entry name" value="UDP-Glycosyltransferase/glycogen phosphorylase"/>
    <property type="match status" value="1"/>
</dbReference>
<dbReference type="PROSITE" id="PS51257">
    <property type="entry name" value="PROKAR_LIPOPROTEIN"/>
    <property type="match status" value="1"/>
</dbReference>
<name>A0A669PF76_PHACC</name>
<evidence type="ECO:0000259" key="3">
    <source>
        <dbReference type="Pfam" id="PF00534"/>
    </source>
</evidence>
<feature type="domain" description="Glycosyl transferase family 1" evidence="3">
    <location>
        <begin position="285"/>
        <end position="414"/>
    </location>
</feature>
<dbReference type="InterPro" id="IPR001296">
    <property type="entry name" value="Glyco_trans_1"/>
</dbReference>
<dbReference type="Proteomes" id="UP000472261">
    <property type="component" value="Unplaced"/>
</dbReference>
<reference evidence="4" key="1">
    <citation type="submission" date="2025-08" db="UniProtKB">
        <authorList>
            <consortium name="Ensembl"/>
        </authorList>
    </citation>
    <scope>IDENTIFICATION</scope>
</reference>
<proteinExistence type="predicted"/>
<dbReference type="AlphaFoldDB" id="A0A669PF76"/>
<organism evidence="4 5">
    <name type="scientific">Phasianus colchicus</name>
    <name type="common">Common pheasant</name>
    <dbReference type="NCBI Taxonomy" id="9054"/>
    <lineage>
        <taxon>Eukaryota</taxon>
        <taxon>Metazoa</taxon>
        <taxon>Chordata</taxon>
        <taxon>Craniata</taxon>
        <taxon>Vertebrata</taxon>
        <taxon>Euteleostomi</taxon>
        <taxon>Archelosauria</taxon>
        <taxon>Archosauria</taxon>
        <taxon>Dinosauria</taxon>
        <taxon>Saurischia</taxon>
        <taxon>Theropoda</taxon>
        <taxon>Coelurosauria</taxon>
        <taxon>Aves</taxon>
        <taxon>Neognathae</taxon>
        <taxon>Galloanserae</taxon>
        <taxon>Galliformes</taxon>
        <taxon>Phasianidae</taxon>
        <taxon>Phasianinae</taxon>
        <taxon>Phasianus</taxon>
    </lineage>
</organism>
<keyword evidence="5" id="KW-1185">Reference proteome</keyword>
<reference evidence="4" key="2">
    <citation type="submission" date="2025-09" db="UniProtKB">
        <authorList>
            <consortium name="Ensembl"/>
        </authorList>
    </citation>
    <scope>IDENTIFICATION</scope>
</reference>
<evidence type="ECO:0000313" key="4">
    <source>
        <dbReference type="Ensembl" id="ENSPCLP00000006075.1"/>
    </source>
</evidence>
<feature type="compositionally biased region" description="Basic residues" evidence="2">
    <location>
        <begin position="96"/>
        <end position="112"/>
    </location>
</feature>
<keyword evidence="1" id="KW-0808">Transferase</keyword>
<evidence type="ECO:0000256" key="2">
    <source>
        <dbReference type="SAM" id="MobiDB-lite"/>
    </source>
</evidence>
<dbReference type="GO" id="GO:0016757">
    <property type="term" value="F:glycosyltransferase activity"/>
    <property type="evidence" value="ECO:0007669"/>
    <property type="project" value="UniProtKB-KW"/>
</dbReference>
<dbReference type="PANTHER" id="PTHR46660">
    <property type="match status" value="1"/>
</dbReference>
<dbReference type="PANTHER" id="PTHR46660:SF2">
    <property type="entry name" value="GLYCOSYLTRANSFERASE 1 DOMAIN-CONTAINING PROTEIN 1"/>
    <property type="match status" value="1"/>
</dbReference>
<sequence>MLLFHRHVCRSEGVHAQAGWTACCSRGCGSPWLLPFPIISVHSDLGGPCRQSGSDTTARRSRCYWGSSAGSAPGGADAGVRPQRRVGSARPLPCRRQVRRLAGRHRPRRGPSPRREEENTAMRLLLLACLRTHTGNATTAARIRSHLHDAGHICILKDASRCESLTEIANLTSADQFDAALAIHLYKGGRHLQGSRIPFGIIFGGTDINEDIRSEEKHRVMGAVLREARFAVAFTTKMKELAAAEWPDASKKIYVQYQGIRTTPTETFDWCRFLQNADIPADTEDLHVFLLICGLRRVKDPLYLVDVFSDWHRKEPTVHLGIIGPAVDPLLTHEVKEKIKRAPGVHLLQEMPQDDLHAAMRRCFAVVNSSISEGMSAAILEAMDLNIPVLARNIPGNAAIIKHKDTGLLFSDPQIWRKEKNKPPELESLAVPAVLDRWGLRLLTRPDLLIRKHPNAWSLLRCPRV</sequence>
<dbReference type="Ensembl" id="ENSPCLT00000008382.1">
    <property type="protein sequence ID" value="ENSPCLP00000006075.1"/>
    <property type="gene ID" value="ENSPCLG00000005085.1"/>
</dbReference>
<dbReference type="Pfam" id="PF00534">
    <property type="entry name" value="Glycos_transf_1"/>
    <property type="match status" value="1"/>
</dbReference>
<keyword evidence="1" id="KW-0328">Glycosyltransferase</keyword>
<evidence type="ECO:0000256" key="1">
    <source>
        <dbReference type="ARBA" id="ARBA00022676"/>
    </source>
</evidence>
<evidence type="ECO:0000313" key="5">
    <source>
        <dbReference type="Proteomes" id="UP000472261"/>
    </source>
</evidence>
<dbReference type="CDD" id="cd03801">
    <property type="entry name" value="GT4_PimA-like"/>
    <property type="match status" value="1"/>
</dbReference>